<evidence type="ECO:0000313" key="3">
    <source>
        <dbReference type="Proteomes" id="UP000189722"/>
    </source>
</evidence>
<dbReference type="Proteomes" id="UP000189722">
    <property type="component" value="Unassembled WGS sequence"/>
</dbReference>
<accession>A0A1S9M3V9</accession>
<comment type="caution">
    <text evidence="2">The sequence shown here is derived from an EMBL/GenBank/DDBJ whole genome shotgun (WGS) entry which is preliminary data.</text>
</comment>
<reference evidence="1 4" key="2">
    <citation type="journal article" date="2023" name="Int. J. Syst. Evol. Microbiol.">
        <title>The observation of taxonomic boundaries for the 16SrII and 16SrXXV phytoplasmas using genome-based delimitation.</title>
        <authorList>
            <person name="Rodrigues Jardim B."/>
            <person name="Tran-Nguyen L.T.T."/>
            <person name="Gambley C."/>
            <person name="Al-Sadi A.M."/>
            <person name="Al-Subhi A.M."/>
            <person name="Foissac X."/>
            <person name="Salar P."/>
            <person name="Cai H."/>
            <person name="Yang J.Y."/>
            <person name="Davis R."/>
            <person name="Jones L."/>
            <person name="Rodoni B."/>
            <person name="Constable F.E."/>
        </authorList>
    </citation>
    <scope>NUCLEOTIDE SEQUENCE [LARGE SCALE GENOMIC DNA]</scope>
    <source>
        <strain evidence="1">BAWM-OMN-P75</strain>
    </source>
</reference>
<dbReference type="AlphaFoldDB" id="A0A1S9M3V9"/>
<organism evidence="2 3">
    <name type="scientific">Candidatus Phytoplasma citri</name>
    <dbReference type="NCBI Taxonomy" id="180978"/>
    <lineage>
        <taxon>Bacteria</taxon>
        <taxon>Bacillati</taxon>
        <taxon>Mycoplasmatota</taxon>
        <taxon>Mollicutes</taxon>
        <taxon>Acholeplasmatales</taxon>
        <taxon>Acholeplasmataceae</taxon>
        <taxon>Candidatus Phytoplasma</taxon>
        <taxon>16SrII (Peanut WB group)</taxon>
    </lineage>
</organism>
<name>A0A1S9M3V9_9MOLU</name>
<evidence type="ECO:0000313" key="1">
    <source>
        <dbReference type="EMBL" id="MEK0308961.1"/>
    </source>
</evidence>
<dbReference type="EMBL" id="MWKN01000015">
    <property type="protein sequence ID" value="OOP59789.1"/>
    <property type="molecule type" value="Genomic_DNA"/>
</dbReference>
<reference evidence="2 3" key="1">
    <citation type="submission" date="2017-02" db="EMBL/GenBank/DDBJ databases">
        <title>A draft genome of 'Candidatus Phytoplasma aurantifolia' the agent of the witches-broom disease of lime.</title>
        <authorList>
            <person name="Foissac X."/>
            <person name="Carle P."/>
        </authorList>
    </citation>
    <scope>NUCLEOTIDE SEQUENCE [LARGE SCALE GENOMIC DNA]</scope>
    <source>
        <strain evidence="2 3">WBDL</strain>
    </source>
</reference>
<dbReference type="Proteomes" id="UP001383392">
    <property type="component" value="Unassembled WGS sequence"/>
</dbReference>
<dbReference type="OrthoDB" id="385876at2"/>
<evidence type="ECO:0000313" key="4">
    <source>
        <dbReference type="Proteomes" id="UP001383392"/>
    </source>
</evidence>
<evidence type="ECO:0000313" key="2">
    <source>
        <dbReference type="EMBL" id="OOP59789.1"/>
    </source>
</evidence>
<proteinExistence type="predicted"/>
<dbReference type="RefSeq" id="WP_078122928.1">
    <property type="nucleotide sequence ID" value="NZ_JAOSJG010000002.1"/>
</dbReference>
<gene>
    <name evidence="2" type="ORF">B2G44_00595</name>
    <name evidence="1" type="ORF">OC712_00445</name>
</gene>
<dbReference type="EMBL" id="JAOSJG010000002">
    <property type="protein sequence ID" value="MEK0308961.1"/>
    <property type="molecule type" value="Genomic_DNA"/>
</dbReference>
<sequence length="177" mass="21624">MRIIPYELYPYAPDISLCALRKEFGMYDYCLNKNIKNKAMQPFLDLGRNYFNLSINKWVLEMHQRIHYVNSFHDFYAKNHNYTIVNTNFLVILECCLQWELKRFMPHNKNISWYIIIKSFLSVDNQNNLYDLLSLDMYQYLKNWYCDNFMFSNKQGNLKPKNLDMKKVILFFKKNLF</sequence>
<protein>
    <submittedName>
        <fullName evidence="2">Uncharacterized protein</fullName>
    </submittedName>
</protein>
<keyword evidence="4" id="KW-1185">Reference proteome</keyword>
<dbReference type="STRING" id="180978.B2G44_00595"/>